<dbReference type="Proteomes" id="UP000077701">
    <property type="component" value="Unassembled WGS sequence"/>
</dbReference>
<dbReference type="STRING" id="161355.PS9374_06903"/>
<dbReference type="GO" id="GO:0070967">
    <property type="term" value="F:coenzyme F420 binding"/>
    <property type="evidence" value="ECO:0007669"/>
    <property type="project" value="TreeGrafter"/>
</dbReference>
<proteinExistence type="predicted"/>
<feature type="domain" description="Pyridoxamine 5'-phosphate oxidase N-terminal" evidence="3">
    <location>
        <begin position="20"/>
        <end position="133"/>
    </location>
</feature>
<evidence type="ECO:0000259" key="3">
    <source>
        <dbReference type="Pfam" id="PF01243"/>
    </source>
</evidence>
<dbReference type="PANTHER" id="PTHR35176">
    <property type="entry name" value="HEME OXYGENASE HI_0854-RELATED"/>
    <property type="match status" value="1"/>
</dbReference>
<dbReference type="AlphaFoldDB" id="A0A171DQ80"/>
<organism evidence="4 5">
    <name type="scientific">Planomonospora sphaerica</name>
    <dbReference type="NCBI Taxonomy" id="161355"/>
    <lineage>
        <taxon>Bacteria</taxon>
        <taxon>Bacillati</taxon>
        <taxon>Actinomycetota</taxon>
        <taxon>Actinomycetes</taxon>
        <taxon>Streptosporangiales</taxon>
        <taxon>Streptosporangiaceae</taxon>
        <taxon>Planomonospora</taxon>
    </lineage>
</organism>
<dbReference type="InterPro" id="IPR011576">
    <property type="entry name" value="Pyridox_Oxase_N"/>
</dbReference>
<name>A0A171DQ80_9ACTN</name>
<dbReference type="PANTHER" id="PTHR35176:SF6">
    <property type="entry name" value="HEME OXYGENASE HI_0854-RELATED"/>
    <property type="match status" value="1"/>
</dbReference>
<keyword evidence="5" id="KW-1185">Reference proteome</keyword>
<dbReference type="InterPro" id="IPR052019">
    <property type="entry name" value="F420H2_bilvrd_red/Heme_oxyg"/>
</dbReference>
<evidence type="ECO:0000313" key="5">
    <source>
        <dbReference type="Proteomes" id="UP000077701"/>
    </source>
</evidence>
<evidence type="ECO:0000313" key="4">
    <source>
        <dbReference type="EMBL" id="GAT71212.1"/>
    </source>
</evidence>
<evidence type="ECO:0000256" key="2">
    <source>
        <dbReference type="SAM" id="MobiDB-lite"/>
    </source>
</evidence>
<feature type="compositionally biased region" description="Basic and acidic residues" evidence="2">
    <location>
        <begin position="66"/>
        <end position="76"/>
    </location>
</feature>
<comment type="caution">
    <text evidence="4">The sequence shown here is derived from an EMBL/GenBank/DDBJ whole genome shotgun (WGS) entry which is preliminary data.</text>
</comment>
<accession>A0A171DQ80</accession>
<dbReference type="Pfam" id="PF01243">
    <property type="entry name" value="PNPOx_N"/>
    <property type="match status" value="1"/>
</dbReference>
<keyword evidence="1" id="KW-0560">Oxidoreductase</keyword>
<evidence type="ECO:0000256" key="1">
    <source>
        <dbReference type="ARBA" id="ARBA00023002"/>
    </source>
</evidence>
<dbReference type="EMBL" id="BDCX01000023">
    <property type="protein sequence ID" value="GAT71212.1"/>
    <property type="molecule type" value="Genomic_DNA"/>
</dbReference>
<dbReference type="InterPro" id="IPR012349">
    <property type="entry name" value="Split_barrel_FMN-bd"/>
</dbReference>
<reference evidence="5" key="2">
    <citation type="submission" date="2016-04" db="EMBL/GenBank/DDBJ databases">
        <title>Planomonospora sphaerica JCM9374 whole genome shotgun sequence.</title>
        <authorList>
            <person name="Suzuki T."/>
            <person name="Dohra H."/>
            <person name="Kodani S."/>
        </authorList>
    </citation>
    <scope>NUCLEOTIDE SEQUENCE [LARGE SCALE GENOMIC DNA]</scope>
    <source>
        <strain evidence="5">JCM 9374</strain>
    </source>
</reference>
<dbReference type="GO" id="GO:0005829">
    <property type="term" value="C:cytosol"/>
    <property type="evidence" value="ECO:0007669"/>
    <property type="project" value="TreeGrafter"/>
</dbReference>
<gene>
    <name evidence="4" type="ORF">PS9374_06903</name>
</gene>
<dbReference type="GO" id="GO:0016627">
    <property type="term" value="F:oxidoreductase activity, acting on the CH-CH group of donors"/>
    <property type="evidence" value="ECO:0007669"/>
    <property type="project" value="TreeGrafter"/>
</dbReference>
<dbReference type="Gene3D" id="2.30.110.10">
    <property type="entry name" value="Electron Transport, Fmn-binding Protein, Chain A"/>
    <property type="match status" value="1"/>
</dbReference>
<feature type="region of interest" description="Disordered" evidence="2">
    <location>
        <begin position="65"/>
        <end position="94"/>
    </location>
</feature>
<reference evidence="4 5" key="1">
    <citation type="journal article" date="2016" name="Genome Announc.">
        <title>Draft Genome Sequence of Planomonospora sphaerica JCM9374, a Rare Actinomycete.</title>
        <authorList>
            <person name="Dohra H."/>
            <person name="Suzuki T."/>
            <person name="Inoue Y."/>
            <person name="Kodani S."/>
        </authorList>
    </citation>
    <scope>NUCLEOTIDE SEQUENCE [LARGE SCALE GENOMIC DNA]</scope>
    <source>
        <strain evidence="4 5">JCM 9374</strain>
    </source>
</reference>
<dbReference type="SUPFAM" id="SSF50475">
    <property type="entry name" value="FMN-binding split barrel"/>
    <property type="match status" value="1"/>
</dbReference>
<sequence length="162" mass="18342">MSAMASWQEIEKEVPELAGRVRELLDAHRHKTMATLRRDGSPRISGTEAQFKDGELWLGSMPGSVKARDLRRDPRLALHSASEDPDDENPSRWAGDAKLAGRAVEVTDPQVLGRFELPVGQESHLLRIDVTEVVRTFVDADGEHLVIQMWHEGRGFREVRRR</sequence>
<protein>
    <submittedName>
        <fullName evidence="4">Pyridoxamine 5-phosphate oxidase</fullName>
    </submittedName>
</protein>